<name>A0AA97MI22_9PASS</name>
<dbReference type="Gene3D" id="2.60.120.970">
    <property type="match status" value="1"/>
</dbReference>
<organism evidence="9">
    <name type="scientific">Menura novaehollandiae</name>
    <name type="common">superb lyrebird</name>
    <dbReference type="NCBI Taxonomy" id="47692"/>
    <lineage>
        <taxon>Eukaryota</taxon>
        <taxon>Metazoa</taxon>
        <taxon>Chordata</taxon>
        <taxon>Craniata</taxon>
        <taxon>Vertebrata</taxon>
        <taxon>Euteleostomi</taxon>
        <taxon>Archelosauria</taxon>
        <taxon>Archosauria</taxon>
        <taxon>Dinosauria</taxon>
        <taxon>Saurischia</taxon>
        <taxon>Theropoda</taxon>
        <taxon>Coelurosauria</taxon>
        <taxon>Aves</taxon>
        <taxon>Neognathae</taxon>
        <taxon>Neoaves</taxon>
        <taxon>Telluraves</taxon>
        <taxon>Australaves</taxon>
        <taxon>Passeriformes</taxon>
        <taxon>Menuridae</taxon>
        <taxon>Menura</taxon>
    </lineage>
</organism>
<evidence type="ECO:0000313" key="9">
    <source>
        <dbReference type="EMBL" id="NXE92204.1"/>
    </source>
</evidence>
<dbReference type="PANTHER" id="PTHR11848:SF226">
    <property type="entry name" value="LEFT-RIGHT DETERMINATION FACTOR"/>
    <property type="match status" value="1"/>
</dbReference>
<dbReference type="GO" id="GO:0005615">
    <property type="term" value="C:extracellular space"/>
    <property type="evidence" value="ECO:0007669"/>
    <property type="project" value="TreeGrafter"/>
</dbReference>
<dbReference type="PROSITE" id="PS51362">
    <property type="entry name" value="TGF_BETA_2"/>
    <property type="match status" value="1"/>
</dbReference>
<evidence type="ECO:0000256" key="2">
    <source>
        <dbReference type="ARBA" id="ARBA00006656"/>
    </source>
</evidence>
<dbReference type="InterPro" id="IPR001839">
    <property type="entry name" value="TGF-b_C"/>
</dbReference>
<dbReference type="InterPro" id="IPR029034">
    <property type="entry name" value="Cystine-knot_cytokine"/>
</dbReference>
<sequence length="356" mass="40701">MDLRCAWMLCVLCLIITVRAFTQEGLKEVVLKQLGLSEVPKLHERDLVGLVIPDHVRNKYMSMLKRQRVKRRALPSLAGILRGMPGHAGEVLYSDTTTRQNLIFDMEGRIPKNSEVTMAELKLFKKPLDRANLPAKQSHRPVSNARVSVYWVQRQHDGTNRTSLIDSRLVPIRESGWKNFDVTQAVHYWLRNKRTEPMFLEVWIEGERVGSYASEMAKAVRFTSQDPKDKALGKPELVLYTLNLDDYGSPGDCREEAVMRKSTCCRQKHYVNFRELSWAQHWIIEPAGYQAYRCSGSCLQPPRALRRFGSVERSCAVAGSSALPIMYLVRRGNRTEIEAAEFPNMIVERCSCITDG</sequence>
<evidence type="ECO:0000256" key="4">
    <source>
        <dbReference type="ARBA" id="ARBA00023030"/>
    </source>
</evidence>
<protein>
    <submittedName>
        <fullName evidence="9">LFTY2 factor</fullName>
    </submittedName>
</protein>
<dbReference type="InterPro" id="IPR017948">
    <property type="entry name" value="TGFb_CS"/>
</dbReference>
<dbReference type="CDD" id="cd13758">
    <property type="entry name" value="TGF_beta_LEFTY1_2"/>
    <property type="match status" value="1"/>
</dbReference>
<evidence type="ECO:0000256" key="1">
    <source>
        <dbReference type="ARBA" id="ARBA00004613"/>
    </source>
</evidence>
<keyword evidence="4 6" id="KW-0339">Growth factor</keyword>
<keyword evidence="3" id="KW-0964">Secreted</keyword>
<dbReference type="FunFam" id="2.60.120.970:FF:000024">
    <property type="entry name" value="Left-right determination factor"/>
    <property type="match status" value="1"/>
</dbReference>
<dbReference type="PANTHER" id="PTHR11848">
    <property type="entry name" value="TGF-BETA FAMILY"/>
    <property type="match status" value="1"/>
</dbReference>
<dbReference type="InterPro" id="IPR015615">
    <property type="entry name" value="TGF-beta-rel"/>
</dbReference>
<dbReference type="PRINTS" id="PR01427">
    <property type="entry name" value="TGFBETA4"/>
</dbReference>
<comment type="caution">
    <text evidence="9">The sequence shown here is derived from an EMBL/GenBank/DDBJ whole genome shotgun (WGS) entry which is preliminary data.</text>
</comment>
<feature type="signal peptide" evidence="7">
    <location>
        <begin position="1"/>
        <end position="20"/>
    </location>
</feature>
<feature type="domain" description="TGF-beta family profile" evidence="8">
    <location>
        <begin position="254"/>
        <end position="353"/>
    </location>
</feature>
<dbReference type="PROSITE" id="PS00250">
    <property type="entry name" value="TGF_BETA_1"/>
    <property type="match status" value="1"/>
</dbReference>
<dbReference type="Proteomes" id="UP000521578">
    <property type="component" value="Unassembled WGS sequence"/>
</dbReference>
<dbReference type="InterPro" id="IPR003942">
    <property type="entry name" value="LRDF"/>
</dbReference>
<evidence type="ECO:0000313" key="10">
    <source>
        <dbReference type="Proteomes" id="UP000521578"/>
    </source>
</evidence>
<dbReference type="GO" id="GO:0005160">
    <property type="term" value="F:transforming growth factor beta receptor binding"/>
    <property type="evidence" value="ECO:0007669"/>
    <property type="project" value="InterPro"/>
</dbReference>
<dbReference type="EMBL" id="VWPS01000152">
    <property type="protein sequence ID" value="NXE92204.1"/>
    <property type="molecule type" value="Genomic_DNA"/>
</dbReference>
<dbReference type="FunFam" id="2.10.90.10:FF:000047">
    <property type="entry name" value="Left-right determination factor"/>
    <property type="match status" value="1"/>
</dbReference>
<evidence type="ECO:0000256" key="7">
    <source>
        <dbReference type="SAM" id="SignalP"/>
    </source>
</evidence>
<keyword evidence="5" id="KW-1015">Disulfide bond</keyword>
<keyword evidence="7" id="KW-0732">Signal</keyword>
<dbReference type="Pfam" id="PF00688">
    <property type="entry name" value="TGFb_propeptide"/>
    <property type="match status" value="1"/>
</dbReference>
<reference evidence="9" key="1">
    <citation type="submission" date="2022-12" db="EMBL/GenBank/DDBJ databases">
        <title>Bird 10,000 Genomes (B10K) Project - Family phase.</title>
        <authorList>
            <person name="Zhang G."/>
        </authorList>
    </citation>
    <scope>NUCLEOTIDE SEQUENCE</scope>
    <source>
        <strain evidence="9">B10K-CU-030-46</strain>
        <tissue evidence="9">Muscle</tissue>
    </source>
</reference>
<accession>A0AA97MI22</accession>
<feature type="non-terminal residue" evidence="9">
    <location>
        <position position="356"/>
    </location>
</feature>
<dbReference type="InterPro" id="IPR001111">
    <property type="entry name" value="TGF-b_propeptide"/>
</dbReference>
<dbReference type="SMART" id="SM00204">
    <property type="entry name" value="TGFB"/>
    <property type="match status" value="1"/>
</dbReference>
<comment type="subcellular location">
    <subcellularLocation>
        <location evidence="1">Secreted</location>
    </subcellularLocation>
</comment>
<evidence type="ECO:0000256" key="3">
    <source>
        <dbReference type="ARBA" id="ARBA00022525"/>
    </source>
</evidence>
<evidence type="ECO:0000256" key="6">
    <source>
        <dbReference type="RuleBase" id="RU000354"/>
    </source>
</evidence>
<dbReference type="PIRSF" id="PIRSF037402">
    <property type="entry name" value="TGFb4"/>
    <property type="match status" value="1"/>
</dbReference>
<feature type="non-terminal residue" evidence="9">
    <location>
        <position position="1"/>
    </location>
</feature>
<dbReference type="Pfam" id="PF00019">
    <property type="entry name" value="TGF_beta"/>
    <property type="match status" value="1"/>
</dbReference>
<dbReference type="GO" id="GO:0005125">
    <property type="term" value="F:cytokine activity"/>
    <property type="evidence" value="ECO:0007669"/>
    <property type="project" value="TreeGrafter"/>
</dbReference>
<dbReference type="SUPFAM" id="SSF57501">
    <property type="entry name" value="Cystine-knot cytokines"/>
    <property type="match status" value="1"/>
</dbReference>
<dbReference type="GO" id="GO:0009948">
    <property type="term" value="P:anterior/posterior axis specification"/>
    <property type="evidence" value="ECO:0007669"/>
    <property type="project" value="TreeGrafter"/>
</dbReference>
<keyword evidence="10" id="KW-1185">Reference proteome</keyword>
<gene>
    <name evidence="9" type="primary">Lefty2</name>
    <name evidence="9" type="ORF">MENNOV_R05252</name>
</gene>
<proteinExistence type="inferred from homology"/>
<dbReference type="Gene3D" id="2.10.90.10">
    <property type="entry name" value="Cystine-knot cytokines"/>
    <property type="match status" value="1"/>
</dbReference>
<dbReference type="GO" id="GO:0008083">
    <property type="term" value="F:growth factor activity"/>
    <property type="evidence" value="ECO:0007669"/>
    <property type="project" value="UniProtKB-KW"/>
</dbReference>
<feature type="chain" id="PRO_5041708859" evidence="7">
    <location>
        <begin position="21"/>
        <end position="356"/>
    </location>
</feature>
<evidence type="ECO:0000256" key="5">
    <source>
        <dbReference type="ARBA" id="ARBA00023157"/>
    </source>
</evidence>
<evidence type="ECO:0000259" key="8">
    <source>
        <dbReference type="PROSITE" id="PS51362"/>
    </source>
</evidence>
<dbReference type="AlphaFoldDB" id="A0AA97MI22"/>
<comment type="similarity">
    <text evidence="2 6">Belongs to the TGF-beta family.</text>
</comment>